<dbReference type="EMBL" id="UOGK01000765">
    <property type="protein sequence ID" value="VAX42838.1"/>
    <property type="molecule type" value="Genomic_DNA"/>
</dbReference>
<evidence type="ECO:0000256" key="2">
    <source>
        <dbReference type="ARBA" id="ARBA00007862"/>
    </source>
</evidence>
<evidence type="ECO:0000256" key="4">
    <source>
        <dbReference type="ARBA" id="ARBA00022989"/>
    </source>
</evidence>
<feature type="non-terminal residue" evidence="7">
    <location>
        <position position="325"/>
    </location>
</feature>
<reference evidence="7" key="1">
    <citation type="submission" date="2018-06" db="EMBL/GenBank/DDBJ databases">
        <authorList>
            <person name="Zhirakovskaya E."/>
        </authorList>
    </citation>
    <scope>NUCLEOTIDE SEQUENCE</scope>
</reference>
<dbReference type="Gene3D" id="3.30.479.30">
    <property type="entry name" value="Band 7 domain"/>
    <property type="match status" value="1"/>
</dbReference>
<comment type="similarity">
    <text evidence="2">Belongs to the band 7/mec-2 family. HflC subfamily.</text>
</comment>
<dbReference type="PANTHER" id="PTHR42911:SF1">
    <property type="entry name" value="MODULATOR OF FTSH PROTEASE HFLC"/>
    <property type="match status" value="1"/>
</dbReference>
<protein>
    <submittedName>
        <fullName evidence="7">HflK protein</fullName>
    </submittedName>
</protein>
<evidence type="ECO:0000256" key="5">
    <source>
        <dbReference type="ARBA" id="ARBA00023136"/>
    </source>
</evidence>
<dbReference type="InterPro" id="IPR001107">
    <property type="entry name" value="Band_7"/>
</dbReference>
<dbReference type="Pfam" id="PF01145">
    <property type="entry name" value="Band_7"/>
    <property type="match status" value="1"/>
</dbReference>
<accession>A0A3B1E1G0</accession>
<keyword evidence="3" id="KW-0812">Transmembrane</keyword>
<organism evidence="7">
    <name type="scientific">hydrothermal vent metagenome</name>
    <dbReference type="NCBI Taxonomy" id="652676"/>
    <lineage>
        <taxon>unclassified sequences</taxon>
        <taxon>metagenomes</taxon>
        <taxon>ecological metagenomes</taxon>
    </lineage>
</organism>
<dbReference type="PIRSF" id="PIRSF005651">
    <property type="entry name" value="HflC"/>
    <property type="match status" value="1"/>
</dbReference>
<keyword evidence="5" id="KW-0472">Membrane</keyword>
<dbReference type="SMART" id="SM00244">
    <property type="entry name" value="PHB"/>
    <property type="match status" value="1"/>
</dbReference>
<evidence type="ECO:0000313" key="7">
    <source>
        <dbReference type="EMBL" id="VAX42838.1"/>
    </source>
</evidence>
<sequence>MNAKKIVPLALTVVFLLAMLSFTVTYSVRFTEAAVVTTFGKASEQSTITEPGLRFKLPYPIQSVMTYDTRMRLLQTRAEAQQTRDDRQIIVEAFLTWRVGDPLKFFERFSNAGNRPEDHFDDAESTLKSLLAGAMSETGKYALSDLFSPDGNTKLPELEGRILAALQQTDQGNSIADYGIEAVSVGIHRVRLADATTQAVNDRIAANRDRIAREIESAGEAEAEAIRAKAAENRERILAFAQRRAKEIEAEGNIAAAQFQAEMNEYPDLAVFLKNLDLIKASFSDRTTVILSTDSPGLRLLDPEAMGLLSPGQIPSSGFPESWRR</sequence>
<dbReference type="InterPro" id="IPR010200">
    <property type="entry name" value="HflC"/>
</dbReference>
<keyword evidence="4" id="KW-1133">Transmembrane helix</keyword>
<dbReference type="AlphaFoldDB" id="A0A3B1E1G0"/>
<proteinExistence type="inferred from homology"/>
<evidence type="ECO:0000259" key="6">
    <source>
        <dbReference type="SMART" id="SM00244"/>
    </source>
</evidence>
<dbReference type="PANTHER" id="PTHR42911">
    <property type="entry name" value="MODULATOR OF FTSH PROTEASE HFLC"/>
    <property type="match status" value="1"/>
</dbReference>
<feature type="domain" description="Band 7" evidence="6">
    <location>
        <begin position="23"/>
        <end position="204"/>
    </location>
</feature>
<name>A0A3B1E1G0_9ZZZZ</name>
<dbReference type="InterPro" id="IPR036013">
    <property type="entry name" value="Band_7/SPFH_dom_sf"/>
</dbReference>
<comment type="subcellular location">
    <subcellularLocation>
        <location evidence="1">Membrane</location>
    </subcellularLocation>
</comment>
<dbReference type="GO" id="GO:0016020">
    <property type="term" value="C:membrane"/>
    <property type="evidence" value="ECO:0007669"/>
    <property type="project" value="UniProtKB-SubCell"/>
</dbReference>
<evidence type="ECO:0000256" key="3">
    <source>
        <dbReference type="ARBA" id="ARBA00022692"/>
    </source>
</evidence>
<evidence type="ECO:0000256" key="1">
    <source>
        <dbReference type="ARBA" id="ARBA00004370"/>
    </source>
</evidence>
<gene>
    <name evidence="7" type="ORF">MNBD_PLANCTO03-1321</name>
</gene>
<dbReference type="SUPFAM" id="SSF117892">
    <property type="entry name" value="Band 7/SPFH domain"/>
    <property type="match status" value="1"/>
</dbReference>